<feature type="region of interest" description="Disordered" evidence="1">
    <location>
        <begin position="196"/>
        <end position="221"/>
    </location>
</feature>
<evidence type="ECO:0000313" key="4">
    <source>
        <dbReference type="Proteomes" id="UP000012073"/>
    </source>
</evidence>
<dbReference type="GO" id="GO:0000172">
    <property type="term" value="C:ribonuclease MRP complex"/>
    <property type="evidence" value="ECO:0007669"/>
    <property type="project" value="InterPro"/>
</dbReference>
<feature type="region of interest" description="Disordered" evidence="1">
    <location>
        <begin position="60"/>
        <end position="81"/>
    </location>
</feature>
<protein>
    <recommendedName>
        <fullName evidence="2">Ribosomal protein eL8/eL30/eS12/Gadd45 domain-containing protein</fullName>
    </recommendedName>
</protein>
<dbReference type="GO" id="GO:0005655">
    <property type="term" value="C:nucleolar ribonuclease P complex"/>
    <property type="evidence" value="ECO:0007669"/>
    <property type="project" value="InterPro"/>
</dbReference>
<dbReference type="GeneID" id="17322274"/>
<organism evidence="3 4">
    <name type="scientific">Chondrus crispus</name>
    <name type="common">Carrageen Irish moss</name>
    <name type="synonym">Polymorpha crispa</name>
    <dbReference type="NCBI Taxonomy" id="2769"/>
    <lineage>
        <taxon>Eukaryota</taxon>
        <taxon>Rhodophyta</taxon>
        <taxon>Florideophyceae</taxon>
        <taxon>Rhodymeniophycidae</taxon>
        <taxon>Gigartinales</taxon>
        <taxon>Gigartinaceae</taxon>
        <taxon>Chondrus</taxon>
    </lineage>
</organism>
<dbReference type="GO" id="GO:0004526">
    <property type="term" value="F:ribonuclease P activity"/>
    <property type="evidence" value="ECO:0007669"/>
    <property type="project" value="TreeGrafter"/>
</dbReference>
<dbReference type="GO" id="GO:0001650">
    <property type="term" value="C:fibrillar center"/>
    <property type="evidence" value="ECO:0007669"/>
    <property type="project" value="TreeGrafter"/>
</dbReference>
<dbReference type="EMBL" id="HG001706">
    <property type="protein sequence ID" value="CDF34743.1"/>
    <property type="molecule type" value="Genomic_DNA"/>
</dbReference>
<proteinExistence type="predicted"/>
<sequence length="221" mass="23524">MSSKKKAKNLTQGKQKKKVWRSKQVLASPFAPVMPAATLGTRDAVLRVLLSAVPVPFAQREPRPSRASLPPQAVPAEAAPPPHKLCKKPARLLVGINEVTRALERGSVALVLLARDVTPALLVQHVPVLCFLAGAQLVVMPGDGTDMGLVLGTRRVLAVGVAERGEDGDSSGVAEMILQGLKPLATRLEYPWLAAAKRKKGTPPPLPEPVSVPHRNKKDIG</sequence>
<feature type="region of interest" description="Disordered" evidence="1">
    <location>
        <begin position="1"/>
        <end position="21"/>
    </location>
</feature>
<dbReference type="Gramene" id="CDF34743">
    <property type="protein sequence ID" value="CDF34743"/>
    <property type="gene ID" value="CHC_T00003659001"/>
</dbReference>
<dbReference type="PANTHER" id="PTHR46948:SF1">
    <property type="entry name" value="RIBONUCLEASE P PROTEIN SUBUNIT P38"/>
    <property type="match status" value="1"/>
</dbReference>
<dbReference type="AlphaFoldDB" id="R7QAC3"/>
<evidence type="ECO:0000256" key="1">
    <source>
        <dbReference type="SAM" id="MobiDB-lite"/>
    </source>
</evidence>
<dbReference type="InterPro" id="IPR042848">
    <property type="entry name" value="Rpp38"/>
</dbReference>
<dbReference type="Proteomes" id="UP000012073">
    <property type="component" value="Unassembled WGS sequence"/>
</dbReference>
<dbReference type="SUPFAM" id="SSF55315">
    <property type="entry name" value="L30e-like"/>
    <property type="match status" value="1"/>
</dbReference>
<dbReference type="KEGG" id="ccp:CHC_T00003659001"/>
<dbReference type="RefSeq" id="XP_005714562.1">
    <property type="nucleotide sequence ID" value="XM_005714505.1"/>
</dbReference>
<dbReference type="PANTHER" id="PTHR46948">
    <property type="entry name" value="RIBONUCLEASE P PROTEIN SUBUNIT P38"/>
    <property type="match status" value="1"/>
</dbReference>
<dbReference type="GO" id="GO:0033204">
    <property type="term" value="F:ribonuclease P RNA binding"/>
    <property type="evidence" value="ECO:0007669"/>
    <property type="project" value="TreeGrafter"/>
</dbReference>
<accession>R7QAC3</accession>
<evidence type="ECO:0000313" key="3">
    <source>
        <dbReference type="EMBL" id="CDF34743.1"/>
    </source>
</evidence>
<reference evidence="4" key="1">
    <citation type="journal article" date="2013" name="Proc. Natl. Acad. Sci. U.S.A.">
        <title>Genome structure and metabolic features in the red seaweed Chondrus crispus shed light on evolution of the Archaeplastida.</title>
        <authorList>
            <person name="Collen J."/>
            <person name="Porcel B."/>
            <person name="Carre W."/>
            <person name="Ball S.G."/>
            <person name="Chaparro C."/>
            <person name="Tonon T."/>
            <person name="Barbeyron T."/>
            <person name="Michel G."/>
            <person name="Noel B."/>
            <person name="Valentin K."/>
            <person name="Elias M."/>
            <person name="Artiguenave F."/>
            <person name="Arun A."/>
            <person name="Aury J.M."/>
            <person name="Barbosa-Neto J.F."/>
            <person name="Bothwell J.H."/>
            <person name="Bouget F.Y."/>
            <person name="Brillet L."/>
            <person name="Cabello-Hurtado F."/>
            <person name="Capella-Gutierrez S."/>
            <person name="Charrier B."/>
            <person name="Cladiere L."/>
            <person name="Cock J.M."/>
            <person name="Coelho S.M."/>
            <person name="Colleoni C."/>
            <person name="Czjzek M."/>
            <person name="Da Silva C."/>
            <person name="Delage L."/>
            <person name="Denoeud F."/>
            <person name="Deschamps P."/>
            <person name="Dittami S.M."/>
            <person name="Gabaldon T."/>
            <person name="Gachon C.M."/>
            <person name="Groisillier A."/>
            <person name="Herve C."/>
            <person name="Jabbari K."/>
            <person name="Katinka M."/>
            <person name="Kloareg B."/>
            <person name="Kowalczyk N."/>
            <person name="Labadie K."/>
            <person name="Leblanc C."/>
            <person name="Lopez P.J."/>
            <person name="McLachlan D.H."/>
            <person name="Meslet-Cladiere L."/>
            <person name="Moustafa A."/>
            <person name="Nehr Z."/>
            <person name="Nyvall Collen P."/>
            <person name="Panaud O."/>
            <person name="Partensky F."/>
            <person name="Poulain J."/>
            <person name="Rensing S.A."/>
            <person name="Rousvoal S."/>
            <person name="Samson G."/>
            <person name="Symeonidi A."/>
            <person name="Weissenbach J."/>
            <person name="Zambounis A."/>
            <person name="Wincker P."/>
            <person name="Boyen C."/>
        </authorList>
    </citation>
    <scope>NUCLEOTIDE SEQUENCE [LARGE SCALE GENOMIC DNA]</scope>
    <source>
        <strain evidence="4">cv. Stackhouse</strain>
    </source>
</reference>
<dbReference type="InterPro" id="IPR004038">
    <property type="entry name" value="Ribosomal_eL8/eL30/eS12/Gad45"/>
</dbReference>
<dbReference type="STRING" id="2769.R7QAC3"/>
<name>R7QAC3_CHOCR</name>
<dbReference type="OrthoDB" id="4597at2759"/>
<dbReference type="Pfam" id="PF01248">
    <property type="entry name" value="Ribosomal_L7Ae"/>
    <property type="match status" value="1"/>
</dbReference>
<dbReference type="InterPro" id="IPR029064">
    <property type="entry name" value="Ribosomal_eL30-like_sf"/>
</dbReference>
<gene>
    <name evidence="3" type="ORF">CHC_T00003659001</name>
</gene>
<evidence type="ECO:0000259" key="2">
    <source>
        <dbReference type="Pfam" id="PF01248"/>
    </source>
</evidence>
<dbReference type="Gene3D" id="3.30.1330.30">
    <property type="match status" value="1"/>
</dbReference>
<keyword evidence="4" id="KW-1185">Reference proteome</keyword>
<dbReference type="GO" id="GO:0001682">
    <property type="term" value="P:tRNA 5'-leader removal"/>
    <property type="evidence" value="ECO:0007669"/>
    <property type="project" value="InterPro"/>
</dbReference>
<feature type="domain" description="Ribosomal protein eL8/eL30/eS12/Gadd45" evidence="2">
    <location>
        <begin position="86"/>
        <end position="165"/>
    </location>
</feature>